<dbReference type="AlphaFoldDB" id="A0A0V7ZSR3"/>
<dbReference type="EMBL" id="LMTZ01000085">
    <property type="protein sequence ID" value="KST67651.1"/>
    <property type="molecule type" value="Genomic_DNA"/>
</dbReference>
<comment type="caution">
    <text evidence="1">The sequence shown here is derived from an EMBL/GenBank/DDBJ whole genome shotgun (WGS) entry which is preliminary data.</text>
</comment>
<dbReference type="OrthoDB" id="9027184at2"/>
<gene>
    <name evidence="1" type="ORF">BC008_43615</name>
</gene>
<name>A0A0V7ZSR3_9CYAN</name>
<reference evidence="1 2" key="1">
    <citation type="journal article" date="2015" name="Genome Announc.">
        <title>Draft Genome of the Euendolithic (true boring) Cyanobacterium Mastigocoleus testarum strain BC008.</title>
        <authorList>
            <person name="Guida B.S."/>
            <person name="Garcia-Pichel F."/>
        </authorList>
    </citation>
    <scope>NUCLEOTIDE SEQUENCE [LARGE SCALE GENOMIC DNA]</scope>
    <source>
        <strain evidence="1 2">BC008</strain>
    </source>
</reference>
<organism evidence="1 2">
    <name type="scientific">Mastigocoleus testarum BC008</name>
    <dbReference type="NCBI Taxonomy" id="371196"/>
    <lineage>
        <taxon>Bacteria</taxon>
        <taxon>Bacillati</taxon>
        <taxon>Cyanobacteriota</taxon>
        <taxon>Cyanophyceae</taxon>
        <taxon>Nostocales</taxon>
        <taxon>Hapalosiphonaceae</taxon>
        <taxon>Mastigocoleus</taxon>
    </lineage>
</organism>
<dbReference type="InterPro" id="IPR011749">
    <property type="entry name" value="CHP02243"/>
</dbReference>
<protein>
    <submittedName>
        <fullName evidence="1">Uncharacterized protein</fullName>
    </submittedName>
</protein>
<dbReference type="Proteomes" id="UP000053372">
    <property type="component" value="Unassembled WGS sequence"/>
</dbReference>
<evidence type="ECO:0000313" key="2">
    <source>
        <dbReference type="Proteomes" id="UP000053372"/>
    </source>
</evidence>
<dbReference type="NCBIfam" id="TIGR02243">
    <property type="entry name" value="putative baseplate assembly protein"/>
    <property type="match status" value="1"/>
</dbReference>
<evidence type="ECO:0000313" key="1">
    <source>
        <dbReference type="EMBL" id="KST67651.1"/>
    </source>
</evidence>
<accession>A0A0V7ZSR3</accession>
<keyword evidence="2" id="KW-1185">Reference proteome</keyword>
<proteinExistence type="predicted"/>
<sequence>MDFDFLPKLPKSDLDDRTFKDLVEECILRIPRYCPEWTNHNPSDPGITLIELFAWLTDQMLLRFNQVPRRNYVSFLELLGIRLNPPSPATCELTFYLSSAQPQEVRIPFATEVATVRTETEEAVIFTTDRELVIGNPQLKYLLTAETKDNITQELLHDCTPSNFQWQDLDETELFEQTMVGNCFYVILEDQEDSIEGNIIALKFKGEAARTTGINPNNPPLSWEAWNGQKWQNILRVREDDRTKGFSFNEIAQPLEGADVILHLPQQLPITSFGTSYRGNWIRCVYTQTDADQQPYAYSPSIVGLAVNSIGGAIDATQCIRIENELLGVSNGKASQVFELQSKPILERTPDEHIRIKLPGEKSENWEDWERWEEVQDFAASSPEDPHYTIDSQTGTIQFGPLIREPSQLRQQTYQRGRIQPLGRIVRRTNYTTDNNLATYTPPAAENDGSVALELQYGKVPPPGSEIYMMAYRTGGGTIGNVSKGKITVLKNSIPYVKHVINYHNAFGGTDSESLDEAVLRVPELLRTRECGVTPEDFARIAKEASPLVAHTYCLTRPEHTTAGIVRLLIVPQKQNLSNFDFSGGIKPSDLALDRELKTEILNYMSDRKPLGVQIKLEEPEYVGVSVKAEVMLEVQYNNIRAREKILSSVLWQIYRFLNPLVGGFEKKGWDLGRPVYSSDIVAVCQKIPGVRYLGRVELFSLRKFGDEWLRDDIPTQEIDPGSLGLICSWKSDNSQLASEHVIEFI</sequence>
<dbReference type="RefSeq" id="WP_027846314.1">
    <property type="nucleotide sequence ID" value="NZ_LMTZ01000085.1"/>
</dbReference>